<evidence type="ECO:0000259" key="2">
    <source>
        <dbReference type="SMART" id="SM01017"/>
    </source>
</evidence>
<dbReference type="InterPro" id="IPR050357">
    <property type="entry name" value="Arrestin_domain-protein"/>
</dbReference>
<sequence>MTVKHLSVEYNKANERGTFSPGDTLTGRVTVVTNKETKVQCFLVRAKGKAEVTWYEQKGQTTVAHSDKKKYFYFEQIILQDRNKRDGSEILSSGRNVYPFTFAIPNTDMPSSYEGKWGKITYSLRAQLTQSIWLVHKTKTEFPFLTKSDFPFASKSEVMIIGLKEQQCATSISFYGSGKVTMNVTSEKMGVKQGEAMGVSVEVVNTSARTVTPKFYLCEKQTFVSKSKRTVHTNDILFGTGDSVPADTSRTVTKVLSIPPQTPPTFCNCCMMKLEYRLKVTLNVPLARDPAVKLPLVVLLGSPKPHQPKAKRSIWFRKLPG</sequence>
<dbReference type="PANTHER" id="PTHR11188:SF135">
    <property type="entry name" value="ARRESTIN DOMAIN CONTAINING 3-LIKE-RELATED"/>
    <property type="match status" value="1"/>
</dbReference>
<proteinExistence type="inferred from homology"/>
<organism evidence="3 4">
    <name type="scientific">Scophthalmus maximus</name>
    <name type="common">Turbot</name>
    <name type="synonym">Psetta maxima</name>
    <dbReference type="NCBI Taxonomy" id="52904"/>
    <lineage>
        <taxon>Eukaryota</taxon>
        <taxon>Metazoa</taxon>
        <taxon>Chordata</taxon>
        <taxon>Craniata</taxon>
        <taxon>Vertebrata</taxon>
        <taxon>Euteleostomi</taxon>
        <taxon>Actinopterygii</taxon>
        <taxon>Neopterygii</taxon>
        <taxon>Teleostei</taxon>
        <taxon>Neoteleostei</taxon>
        <taxon>Acanthomorphata</taxon>
        <taxon>Carangaria</taxon>
        <taxon>Pleuronectiformes</taxon>
        <taxon>Pleuronectoidei</taxon>
        <taxon>Scophthalmidae</taxon>
        <taxon>Scophthalmus</taxon>
    </lineage>
</organism>
<protein>
    <recommendedName>
        <fullName evidence="2">Arrestin C-terminal-like domain-containing protein</fullName>
    </recommendedName>
</protein>
<dbReference type="GO" id="GO:0015031">
    <property type="term" value="P:protein transport"/>
    <property type="evidence" value="ECO:0007669"/>
    <property type="project" value="TreeGrafter"/>
</dbReference>
<dbReference type="PANTHER" id="PTHR11188">
    <property type="entry name" value="ARRESTIN DOMAIN CONTAINING PROTEIN"/>
    <property type="match status" value="1"/>
</dbReference>
<dbReference type="Pfam" id="PF02752">
    <property type="entry name" value="Arrestin_C"/>
    <property type="match status" value="1"/>
</dbReference>
<dbReference type="SMART" id="SM01017">
    <property type="entry name" value="Arrestin_C"/>
    <property type="match status" value="1"/>
</dbReference>
<comment type="similarity">
    <text evidence="1">Belongs to the arrestin family.</text>
</comment>
<dbReference type="GO" id="GO:0007399">
    <property type="term" value="P:nervous system development"/>
    <property type="evidence" value="ECO:0007669"/>
    <property type="project" value="UniProtKB-ARBA"/>
</dbReference>
<dbReference type="InterPro" id="IPR011022">
    <property type="entry name" value="Arrestin_C-like"/>
</dbReference>
<dbReference type="GO" id="GO:0005737">
    <property type="term" value="C:cytoplasm"/>
    <property type="evidence" value="ECO:0007669"/>
    <property type="project" value="TreeGrafter"/>
</dbReference>
<reference evidence="3" key="1">
    <citation type="submission" date="2023-05" db="EMBL/GenBank/DDBJ databases">
        <title>High-quality long-read genome of Scophthalmus maximus.</title>
        <authorList>
            <person name="Lien S."/>
            <person name="Martinez P."/>
        </authorList>
    </citation>
    <scope>NUCLEOTIDE SEQUENCE [LARGE SCALE GENOMIC DNA]</scope>
</reference>
<name>A0A8D3DX86_SCOMX</name>
<dbReference type="OrthoDB" id="2333384at2759"/>
<evidence type="ECO:0000256" key="1">
    <source>
        <dbReference type="ARBA" id="ARBA00005298"/>
    </source>
</evidence>
<dbReference type="InterPro" id="IPR011021">
    <property type="entry name" value="Arrestin-like_N"/>
</dbReference>
<dbReference type="Gene3D" id="2.60.40.640">
    <property type="match status" value="2"/>
</dbReference>
<dbReference type="GeneTree" id="ENSGT00940000165930"/>
<dbReference type="KEGG" id="smau:118313511"/>
<dbReference type="InterPro" id="IPR014752">
    <property type="entry name" value="Arrestin-like_C"/>
</dbReference>
<dbReference type="GO" id="GO:0005886">
    <property type="term" value="C:plasma membrane"/>
    <property type="evidence" value="ECO:0007669"/>
    <property type="project" value="TreeGrafter"/>
</dbReference>
<feature type="domain" description="Arrestin C-terminal-like" evidence="2">
    <location>
        <begin position="176"/>
        <end position="305"/>
    </location>
</feature>
<dbReference type="RefSeq" id="XP_047185177.1">
    <property type="nucleotide sequence ID" value="XM_047329221.1"/>
</dbReference>
<dbReference type="Ensembl" id="ENSSMAT00000065943.1">
    <property type="protein sequence ID" value="ENSSMAP00000064145.1"/>
    <property type="gene ID" value="ENSSMAG00000033038.1"/>
</dbReference>
<dbReference type="InterPro" id="IPR014756">
    <property type="entry name" value="Ig_E-set"/>
</dbReference>
<gene>
    <name evidence="3" type="primary">LOC118313511</name>
</gene>
<dbReference type="Proteomes" id="UP000694558">
    <property type="component" value="Chromosome 9"/>
</dbReference>
<dbReference type="SUPFAM" id="SSF81296">
    <property type="entry name" value="E set domains"/>
    <property type="match status" value="2"/>
</dbReference>
<dbReference type="GeneID" id="118313511"/>
<dbReference type="Pfam" id="PF00339">
    <property type="entry name" value="Arrestin_N"/>
    <property type="match status" value="1"/>
</dbReference>
<accession>A0A8D3DX86</accession>
<evidence type="ECO:0000313" key="3">
    <source>
        <dbReference type="Ensembl" id="ENSSMAP00000064145.1"/>
    </source>
</evidence>
<dbReference type="AlphaFoldDB" id="A0A8D3DX86"/>
<evidence type="ECO:0000313" key="4">
    <source>
        <dbReference type="Proteomes" id="UP000694558"/>
    </source>
</evidence>
<reference evidence="3" key="2">
    <citation type="submission" date="2025-08" db="UniProtKB">
        <authorList>
            <consortium name="Ensembl"/>
        </authorList>
    </citation>
    <scope>IDENTIFICATION</scope>
</reference>